<evidence type="ECO:0000256" key="7">
    <source>
        <dbReference type="ARBA" id="ARBA00022989"/>
    </source>
</evidence>
<feature type="transmembrane region" description="Helical" evidence="9">
    <location>
        <begin position="21"/>
        <end position="43"/>
    </location>
</feature>
<feature type="domain" description="ABC transmembrane type-1" evidence="11">
    <location>
        <begin position="23"/>
        <end position="303"/>
    </location>
</feature>
<evidence type="ECO:0000259" key="10">
    <source>
        <dbReference type="PROSITE" id="PS50893"/>
    </source>
</evidence>
<dbReference type="Gene3D" id="3.40.50.300">
    <property type="entry name" value="P-loop containing nucleotide triphosphate hydrolases"/>
    <property type="match status" value="1"/>
</dbReference>
<keyword evidence="8 9" id="KW-0472">Membrane</keyword>
<keyword evidence="3" id="KW-1003">Cell membrane</keyword>
<keyword evidence="5" id="KW-0547">Nucleotide-binding</keyword>
<evidence type="ECO:0000256" key="4">
    <source>
        <dbReference type="ARBA" id="ARBA00022692"/>
    </source>
</evidence>
<evidence type="ECO:0000256" key="6">
    <source>
        <dbReference type="ARBA" id="ARBA00022840"/>
    </source>
</evidence>
<dbReference type="InterPro" id="IPR039421">
    <property type="entry name" value="Type_1_exporter"/>
</dbReference>
<dbReference type="FunFam" id="3.40.50.300:FF:000854">
    <property type="entry name" value="Multidrug ABC transporter ATP-binding protein"/>
    <property type="match status" value="1"/>
</dbReference>
<dbReference type="AlphaFoldDB" id="A0A2M7G384"/>
<organism evidence="12 13">
    <name type="scientific">bacterium (Candidatus Blackallbacteria) CG17_big_fil_post_rev_8_21_14_2_50_48_46</name>
    <dbReference type="NCBI Taxonomy" id="2014261"/>
    <lineage>
        <taxon>Bacteria</taxon>
        <taxon>Candidatus Blackallbacteria</taxon>
    </lineage>
</organism>
<dbReference type="InterPro" id="IPR027417">
    <property type="entry name" value="P-loop_NTPase"/>
</dbReference>
<dbReference type="SUPFAM" id="SSF90123">
    <property type="entry name" value="ABC transporter transmembrane region"/>
    <property type="match status" value="1"/>
</dbReference>
<keyword evidence="7 9" id="KW-1133">Transmembrane helix</keyword>
<feature type="transmembrane region" description="Helical" evidence="9">
    <location>
        <begin position="160"/>
        <end position="179"/>
    </location>
</feature>
<dbReference type="SMART" id="SM00382">
    <property type="entry name" value="AAA"/>
    <property type="match status" value="1"/>
</dbReference>
<dbReference type="PROSITE" id="PS00211">
    <property type="entry name" value="ABC_TRANSPORTER_1"/>
    <property type="match status" value="1"/>
</dbReference>
<feature type="transmembrane region" description="Helical" evidence="9">
    <location>
        <begin position="240"/>
        <end position="268"/>
    </location>
</feature>
<dbReference type="InterPro" id="IPR011527">
    <property type="entry name" value="ABC1_TM_dom"/>
</dbReference>
<feature type="transmembrane region" description="Helical" evidence="9">
    <location>
        <begin position="130"/>
        <end position="154"/>
    </location>
</feature>
<dbReference type="PROSITE" id="PS50929">
    <property type="entry name" value="ABC_TM1F"/>
    <property type="match status" value="1"/>
</dbReference>
<dbReference type="InterPro" id="IPR036640">
    <property type="entry name" value="ABC1_TM_sf"/>
</dbReference>
<proteinExistence type="predicted"/>
<dbReference type="Gene3D" id="1.20.1560.10">
    <property type="entry name" value="ABC transporter type 1, transmembrane domain"/>
    <property type="match status" value="1"/>
</dbReference>
<comment type="subcellular location">
    <subcellularLocation>
        <location evidence="1">Cell membrane</location>
        <topology evidence="1">Multi-pass membrane protein</topology>
    </subcellularLocation>
</comment>
<evidence type="ECO:0000256" key="8">
    <source>
        <dbReference type="ARBA" id="ARBA00023136"/>
    </source>
</evidence>
<gene>
    <name evidence="12" type="ORF">COW36_13235</name>
</gene>
<evidence type="ECO:0000256" key="3">
    <source>
        <dbReference type="ARBA" id="ARBA00022475"/>
    </source>
</evidence>
<dbReference type="SUPFAM" id="SSF52540">
    <property type="entry name" value="P-loop containing nucleoside triphosphate hydrolases"/>
    <property type="match status" value="1"/>
</dbReference>
<dbReference type="PROSITE" id="PS50893">
    <property type="entry name" value="ABC_TRANSPORTER_2"/>
    <property type="match status" value="1"/>
</dbReference>
<dbReference type="GO" id="GO:0016887">
    <property type="term" value="F:ATP hydrolysis activity"/>
    <property type="evidence" value="ECO:0007669"/>
    <property type="project" value="InterPro"/>
</dbReference>
<evidence type="ECO:0000313" key="12">
    <source>
        <dbReference type="EMBL" id="PIW16295.1"/>
    </source>
</evidence>
<dbReference type="InterPro" id="IPR017871">
    <property type="entry name" value="ABC_transporter-like_CS"/>
</dbReference>
<dbReference type="PANTHER" id="PTHR43394:SF1">
    <property type="entry name" value="ATP-BINDING CASSETTE SUB-FAMILY B MEMBER 10, MITOCHONDRIAL"/>
    <property type="match status" value="1"/>
</dbReference>
<reference evidence="12 13" key="1">
    <citation type="submission" date="2017-09" db="EMBL/GenBank/DDBJ databases">
        <title>Depth-based differentiation of microbial function through sediment-hosted aquifers and enrichment of novel symbionts in the deep terrestrial subsurface.</title>
        <authorList>
            <person name="Probst A.J."/>
            <person name="Ladd B."/>
            <person name="Jarett J.K."/>
            <person name="Geller-Mcgrath D.E."/>
            <person name="Sieber C.M."/>
            <person name="Emerson J.B."/>
            <person name="Anantharaman K."/>
            <person name="Thomas B.C."/>
            <person name="Malmstrom R."/>
            <person name="Stieglmeier M."/>
            <person name="Klingl A."/>
            <person name="Woyke T."/>
            <person name="Ryan C.M."/>
            <person name="Banfield J.F."/>
        </authorList>
    </citation>
    <scope>NUCLEOTIDE SEQUENCE [LARGE SCALE GENOMIC DNA]</scope>
    <source>
        <strain evidence="12">CG17_big_fil_post_rev_8_21_14_2_50_48_46</strain>
    </source>
</reference>
<comment type="caution">
    <text evidence="12">The sequence shown here is derived from an EMBL/GenBank/DDBJ whole genome shotgun (WGS) entry which is preliminary data.</text>
</comment>
<evidence type="ECO:0000259" key="11">
    <source>
        <dbReference type="PROSITE" id="PS50929"/>
    </source>
</evidence>
<evidence type="ECO:0000256" key="9">
    <source>
        <dbReference type="SAM" id="Phobius"/>
    </source>
</evidence>
<dbReference type="InterPro" id="IPR003593">
    <property type="entry name" value="AAA+_ATPase"/>
</dbReference>
<feature type="transmembrane region" description="Helical" evidence="9">
    <location>
        <begin position="63"/>
        <end position="85"/>
    </location>
</feature>
<evidence type="ECO:0000256" key="5">
    <source>
        <dbReference type="ARBA" id="ARBA00022741"/>
    </source>
</evidence>
<keyword evidence="4 9" id="KW-0812">Transmembrane</keyword>
<sequence length="584" mass="64295">MPVHPPRSNRLISLLKPYYGLVLLLIALTVFSNGLNLVLPRFIQVAIDAVVQDKFVISQHLLPFLWVSLLIFFLASAQNLIQVYASERVAFDLRQKLSLAVSIQSYPELQKITPSKLLTHLTSDIDAIKVFVSMAISSLVSSLLLIVGASGLLLSLHWQLGLAILALIPLIVLVFYLVFSKVRHLFRKSQEIIDRLNRVIREGIVGAPQIRVLHAEVTSTARFDLASDAARNNSLRILRLFASLIPVISFISGLGSLIILLLGGHFAILGSLSLGKLAAFNAYLAMLIFPIMLLGFMSNLIARSSASYARISSLLNSSQEQRSDLEQPELRGALAVRDLSFSHSGRQILNPLSFDLPAGSRTAILGPTAAGKSTLLALLTGLFLPESGEVLYDGIPLQKIEPGTLYPQVGMVFQDSALFNMSLRENIAFSRQVSEQELQKAIETAELTQLISSLPQGLETQVSERGLNLSGGQKQRMILARALAQNPRILLLDDFTARVDARTEELILGNLKRNYPELTLVSITQKIEPIQNYDQILLMMEGQLLAQGTHAELMRSSSEYMQIYQSQRSTQTFEMEGGASTTPA</sequence>
<dbReference type="Proteomes" id="UP000231019">
    <property type="component" value="Unassembled WGS sequence"/>
</dbReference>
<dbReference type="GO" id="GO:0005524">
    <property type="term" value="F:ATP binding"/>
    <property type="evidence" value="ECO:0007669"/>
    <property type="project" value="UniProtKB-KW"/>
</dbReference>
<dbReference type="PANTHER" id="PTHR43394">
    <property type="entry name" value="ATP-DEPENDENT PERMEASE MDL1, MITOCHONDRIAL"/>
    <property type="match status" value="1"/>
</dbReference>
<dbReference type="GO" id="GO:0005886">
    <property type="term" value="C:plasma membrane"/>
    <property type="evidence" value="ECO:0007669"/>
    <property type="project" value="UniProtKB-SubCell"/>
</dbReference>
<evidence type="ECO:0000256" key="1">
    <source>
        <dbReference type="ARBA" id="ARBA00004651"/>
    </source>
</evidence>
<dbReference type="Pfam" id="PF00005">
    <property type="entry name" value="ABC_tran"/>
    <property type="match status" value="1"/>
</dbReference>
<keyword evidence="2" id="KW-0813">Transport</keyword>
<evidence type="ECO:0000256" key="2">
    <source>
        <dbReference type="ARBA" id="ARBA00022448"/>
    </source>
</evidence>
<dbReference type="EMBL" id="PFFQ01000038">
    <property type="protein sequence ID" value="PIW16295.1"/>
    <property type="molecule type" value="Genomic_DNA"/>
</dbReference>
<name>A0A2M7G384_9BACT</name>
<feature type="transmembrane region" description="Helical" evidence="9">
    <location>
        <begin position="280"/>
        <end position="302"/>
    </location>
</feature>
<evidence type="ECO:0000313" key="13">
    <source>
        <dbReference type="Proteomes" id="UP000231019"/>
    </source>
</evidence>
<accession>A0A2M7G384</accession>
<dbReference type="InterPro" id="IPR003439">
    <property type="entry name" value="ABC_transporter-like_ATP-bd"/>
</dbReference>
<dbReference type="Pfam" id="PF00664">
    <property type="entry name" value="ABC_membrane"/>
    <property type="match status" value="1"/>
</dbReference>
<keyword evidence="6 12" id="KW-0067">ATP-binding</keyword>
<protein>
    <submittedName>
        <fullName evidence="12">ABC transporter ATP-binding protein</fullName>
    </submittedName>
</protein>
<feature type="domain" description="ABC transporter" evidence="10">
    <location>
        <begin position="334"/>
        <end position="566"/>
    </location>
</feature>
<dbReference type="GO" id="GO:0015421">
    <property type="term" value="F:ABC-type oligopeptide transporter activity"/>
    <property type="evidence" value="ECO:0007669"/>
    <property type="project" value="TreeGrafter"/>
</dbReference>